<evidence type="ECO:0000256" key="1">
    <source>
        <dbReference type="SAM" id="Phobius"/>
    </source>
</evidence>
<proteinExistence type="predicted"/>
<keyword evidence="3" id="KW-1185">Reference proteome</keyword>
<keyword evidence="1" id="KW-0812">Transmembrane</keyword>
<feature type="transmembrane region" description="Helical" evidence="1">
    <location>
        <begin position="71"/>
        <end position="89"/>
    </location>
</feature>
<comment type="caution">
    <text evidence="2">The sequence shown here is derived from an EMBL/GenBank/DDBJ whole genome shotgun (WGS) entry which is preliminary data.</text>
</comment>
<evidence type="ECO:0000313" key="3">
    <source>
        <dbReference type="Proteomes" id="UP001285908"/>
    </source>
</evidence>
<gene>
    <name evidence="2" type="ORF">B0T23DRAFT_74522</name>
</gene>
<dbReference type="GeneID" id="87879353"/>
<dbReference type="PANTHER" id="PTHR38646">
    <property type="entry name" value="YALI0F00814P"/>
    <property type="match status" value="1"/>
</dbReference>
<sequence length="188" mass="21120">MASILEALQPHPEDHLHLRLHRARSVILTSQELVEIRAAQRTFEGAYMRTALSQFSFALIILKIFTSEFYPIGALFAVYGAAVMLVAIYRRYEGNRQFFDQEVEEDLDNDERHGAGTATATGFDGQMRQGDELVVDGMGGGGQRLERRKTVMVVKKKFRTSTNSVALLTGLSFAAYVTLMVLLWDLSR</sequence>
<feature type="transmembrane region" description="Helical" evidence="1">
    <location>
        <begin position="165"/>
        <end position="184"/>
    </location>
</feature>
<dbReference type="Proteomes" id="UP001285908">
    <property type="component" value="Unassembled WGS sequence"/>
</dbReference>
<accession>A0AAJ0ICB3</accession>
<reference evidence="2 3" key="1">
    <citation type="journal article" date="2023" name="Mol. Phylogenet. Evol.">
        <title>Genome-scale phylogeny and comparative genomics of the fungal order Sordariales.</title>
        <authorList>
            <person name="Hensen N."/>
            <person name="Bonometti L."/>
            <person name="Westerberg I."/>
            <person name="Brannstrom I.O."/>
            <person name="Guillou S."/>
            <person name="Cros-Aarteil S."/>
            <person name="Calhoun S."/>
            <person name="Haridas S."/>
            <person name="Kuo A."/>
            <person name="Mondo S."/>
            <person name="Pangilinan J."/>
            <person name="Riley R."/>
            <person name="LaButti K."/>
            <person name="Andreopoulos B."/>
            <person name="Lipzen A."/>
            <person name="Chen C."/>
            <person name="Yan M."/>
            <person name="Daum C."/>
            <person name="Ng V."/>
            <person name="Clum A."/>
            <person name="Steindorff A."/>
            <person name="Ohm R.A."/>
            <person name="Martin F."/>
            <person name="Silar P."/>
            <person name="Natvig D.O."/>
            <person name="Lalanne C."/>
            <person name="Gautier V."/>
            <person name="Ament-Velasquez S.L."/>
            <person name="Kruys A."/>
            <person name="Hutchinson M.I."/>
            <person name="Powell A.J."/>
            <person name="Barry K."/>
            <person name="Miller A.N."/>
            <person name="Grigoriev I.V."/>
            <person name="Debuchy R."/>
            <person name="Gladieux P."/>
            <person name="Hiltunen Thoren M."/>
            <person name="Johannesson H."/>
        </authorList>
    </citation>
    <scope>NUCLEOTIDE SEQUENCE [LARGE SCALE GENOMIC DNA]</scope>
    <source>
        <strain evidence="2 3">FGSC 10403</strain>
    </source>
</reference>
<dbReference type="RefSeq" id="XP_062695347.1">
    <property type="nucleotide sequence ID" value="XM_062841731.1"/>
</dbReference>
<keyword evidence="1" id="KW-1133">Transmembrane helix</keyword>
<evidence type="ECO:0000313" key="2">
    <source>
        <dbReference type="EMBL" id="KAK3497083.1"/>
    </source>
</evidence>
<dbReference type="AlphaFoldDB" id="A0AAJ0ICB3"/>
<keyword evidence="1" id="KW-0472">Membrane</keyword>
<organism evidence="2 3">
    <name type="scientific">Neurospora hispaniola</name>
    <dbReference type="NCBI Taxonomy" id="588809"/>
    <lineage>
        <taxon>Eukaryota</taxon>
        <taxon>Fungi</taxon>
        <taxon>Dikarya</taxon>
        <taxon>Ascomycota</taxon>
        <taxon>Pezizomycotina</taxon>
        <taxon>Sordariomycetes</taxon>
        <taxon>Sordariomycetidae</taxon>
        <taxon>Sordariales</taxon>
        <taxon>Sordariaceae</taxon>
        <taxon>Neurospora</taxon>
    </lineage>
</organism>
<dbReference type="EMBL" id="JAULSX010000002">
    <property type="protein sequence ID" value="KAK3497083.1"/>
    <property type="molecule type" value="Genomic_DNA"/>
</dbReference>
<name>A0AAJ0ICB3_9PEZI</name>
<evidence type="ECO:0008006" key="4">
    <source>
        <dbReference type="Google" id="ProtNLM"/>
    </source>
</evidence>
<dbReference type="PANTHER" id="PTHR38646:SF1">
    <property type="entry name" value="DUF202 DOMAIN-CONTAINING PROTEIN"/>
    <property type="match status" value="1"/>
</dbReference>
<protein>
    <recommendedName>
        <fullName evidence="4">DUF202 domain-containing protein</fullName>
    </recommendedName>
</protein>